<accession>A0A917PDZ4</accession>
<dbReference type="GO" id="GO:0016887">
    <property type="term" value="F:ATP hydrolysis activity"/>
    <property type="evidence" value="ECO:0007669"/>
    <property type="project" value="InterPro"/>
</dbReference>
<dbReference type="AlphaFoldDB" id="A0A917PDZ4"/>
<keyword evidence="1" id="KW-0547">Nucleotide-binding</keyword>
<comment type="caution">
    <text evidence="4">The sequence shown here is derived from an EMBL/GenBank/DDBJ whole genome shotgun (WGS) entry which is preliminary data.</text>
</comment>
<gene>
    <name evidence="4" type="ORF">GCM10010121_098250</name>
</gene>
<dbReference type="GO" id="GO:0005524">
    <property type="term" value="F:ATP binding"/>
    <property type="evidence" value="ECO:0007669"/>
    <property type="project" value="UniProtKB-KW"/>
</dbReference>
<evidence type="ECO:0000256" key="1">
    <source>
        <dbReference type="ARBA" id="ARBA00022741"/>
    </source>
</evidence>
<dbReference type="PANTHER" id="PTHR43158">
    <property type="entry name" value="SKFA PEPTIDE EXPORT ATP-BINDING PROTEIN SKFE"/>
    <property type="match status" value="1"/>
</dbReference>
<reference evidence="4" key="2">
    <citation type="submission" date="2020-09" db="EMBL/GenBank/DDBJ databases">
        <authorList>
            <person name="Sun Q."/>
            <person name="Ohkuma M."/>
        </authorList>
    </citation>
    <scope>NUCLEOTIDE SEQUENCE</scope>
    <source>
        <strain evidence="4">JCM 3086</strain>
    </source>
</reference>
<feature type="domain" description="ABC transporter" evidence="3">
    <location>
        <begin position="11"/>
        <end position="60"/>
    </location>
</feature>
<dbReference type="Proteomes" id="UP000657574">
    <property type="component" value="Unassembled WGS sequence"/>
</dbReference>
<dbReference type="EMBL" id="BMQA01000139">
    <property type="protein sequence ID" value="GGJ72054.1"/>
    <property type="molecule type" value="Genomic_DNA"/>
</dbReference>
<evidence type="ECO:0000259" key="3">
    <source>
        <dbReference type="Pfam" id="PF00005"/>
    </source>
</evidence>
<dbReference type="InterPro" id="IPR027417">
    <property type="entry name" value="P-loop_NTPase"/>
</dbReference>
<protein>
    <recommendedName>
        <fullName evidence="3">ABC transporter domain-containing protein</fullName>
    </recommendedName>
</protein>
<keyword evidence="5" id="KW-1185">Reference proteome</keyword>
<name>A0A917PDZ4_9ACTN</name>
<dbReference type="InterPro" id="IPR003439">
    <property type="entry name" value="ABC_transporter-like_ATP-bd"/>
</dbReference>
<evidence type="ECO:0000313" key="4">
    <source>
        <dbReference type="EMBL" id="GGJ72054.1"/>
    </source>
</evidence>
<sequence>MGTRLNPRWDAALADRRIRQLNLDPAQKAGQLSGGQRAQLALTIAAAKRPELIILDEPVAALDPSPGGRTCRT</sequence>
<proteinExistence type="predicted"/>
<dbReference type="SUPFAM" id="SSF52540">
    <property type="entry name" value="P-loop containing nucleoside triphosphate hydrolases"/>
    <property type="match status" value="1"/>
</dbReference>
<keyword evidence="2" id="KW-0067">ATP-binding</keyword>
<reference evidence="4" key="1">
    <citation type="journal article" date="2014" name="Int. J. Syst. Evol. Microbiol.">
        <title>Complete genome sequence of Corynebacterium casei LMG S-19264T (=DSM 44701T), isolated from a smear-ripened cheese.</title>
        <authorList>
            <consortium name="US DOE Joint Genome Institute (JGI-PGF)"/>
            <person name="Walter F."/>
            <person name="Albersmeier A."/>
            <person name="Kalinowski J."/>
            <person name="Ruckert C."/>
        </authorList>
    </citation>
    <scope>NUCLEOTIDE SEQUENCE</scope>
    <source>
        <strain evidence="4">JCM 3086</strain>
    </source>
</reference>
<dbReference type="Pfam" id="PF00005">
    <property type="entry name" value="ABC_tran"/>
    <property type="match status" value="1"/>
</dbReference>
<organism evidence="4 5">
    <name type="scientific">Streptomyces brasiliensis</name>
    <dbReference type="NCBI Taxonomy" id="1954"/>
    <lineage>
        <taxon>Bacteria</taxon>
        <taxon>Bacillati</taxon>
        <taxon>Actinomycetota</taxon>
        <taxon>Actinomycetes</taxon>
        <taxon>Kitasatosporales</taxon>
        <taxon>Streptomycetaceae</taxon>
        <taxon>Streptomyces</taxon>
    </lineage>
</organism>
<evidence type="ECO:0000256" key="2">
    <source>
        <dbReference type="ARBA" id="ARBA00022840"/>
    </source>
</evidence>
<dbReference type="PANTHER" id="PTHR43158:SF10">
    <property type="entry name" value="ABC TRANSPORTER ATP-BINDING PROTEIN YTRB"/>
    <property type="match status" value="1"/>
</dbReference>
<evidence type="ECO:0000313" key="5">
    <source>
        <dbReference type="Proteomes" id="UP000657574"/>
    </source>
</evidence>
<dbReference type="Gene3D" id="3.40.50.300">
    <property type="entry name" value="P-loop containing nucleotide triphosphate hydrolases"/>
    <property type="match status" value="1"/>
</dbReference>